<feature type="domain" description="AMP-dependent synthetase/ligase" evidence="2">
    <location>
        <begin position="50"/>
        <end position="421"/>
    </location>
</feature>
<dbReference type="RefSeq" id="WP_220649582.1">
    <property type="nucleotide sequence ID" value="NZ_CP080647.1"/>
</dbReference>
<gene>
    <name evidence="3" type="ORF">K1J60_34200</name>
</gene>
<feature type="region of interest" description="Disordered" evidence="1">
    <location>
        <begin position="143"/>
        <end position="163"/>
    </location>
</feature>
<dbReference type="InterPro" id="IPR042099">
    <property type="entry name" value="ANL_N_sf"/>
</dbReference>
<dbReference type="GO" id="GO:0016874">
    <property type="term" value="F:ligase activity"/>
    <property type="evidence" value="ECO:0007669"/>
    <property type="project" value="UniProtKB-KW"/>
</dbReference>
<evidence type="ECO:0000256" key="1">
    <source>
        <dbReference type="SAM" id="MobiDB-lite"/>
    </source>
</evidence>
<organism evidence="3 4">
    <name type="scientific">Streptomyces akebiae</name>
    <dbReference type="NCBI Taxonomy" id="2865673"/>
    <lineage>
        <taxon>Bacteria</taxon>
        <taxon>Bacillati</taxon>
        <taxon>Actinomycetota</taxon>
        <taxon>Actinomycetes</taxon>
        <taxon>Kitasatosporales</taxon>
        <taxon>Streptomycetaceae</taxon>
        <taxon>Streptomyces</taxon>
    </lineage>
</organism>
<dbReference type="SUPFAM" id="SSF56801">
    <property type="entry name" value="Acetyl-CoA synthetase-like"/>
    <property type="match status" value="1"/>
</dbReference>
<dbReference type="PROSITE" id="PS00455">
    <property type="entry name" value="AMP_BINDING"/>
    <property type="match status" value="1"/>
</dbReference>
<dbReference type="PANTHER" id="PTHR24096:SF267">
    <property type="entry name" value="MALONATE--COA LIGASE ACSF3, MITOCHONDRIAL"/>
    <property type="match status" value="1"/>
</dbReference>
<dbReference type="InterPro" id="IPR000873">
    <property type="entry name" value="AMP-dep_synth/lig_dom"/>
</dbReference>
<keyword evidence="4" id="KW-1185">Reference proteome</keyword>
<feature type="region of interest" description="Disordered" evidence="1">
    <location>
        <begin position="517"/>
        <end position="551"/>
    </location>
</feature>
<sequence length="610" mass="65417">MLISRQERARICSDTELGAGNVLQRLRAYERPLDEPVLHTDGTWRAPDGSRPEVLTLGQLYEAVETYAGWYAAHGVRPRDPVAIHSFSAAEFAVNFLALTSIGAVPSFVNGNLAPEIAREYVRRQGAVGAFTDAAHREVLAGDAGGAEGAGGSGSAEGSGDSGGDGLGLGFRLTAADVRPEHRASLPASYPYRHDPTDPVLISHSSGTTGLPKGVPHTHRTLMYAQVHRLRFSTGADMERTLVGLPGAHNAMVATLLYCLLLRTDIKLLSSQRGTDVLDAVEEFRPTTVLAFAGTFGEMAAEDLTARDLSSVQVWFNTGDAAHEAHIRALVQHGTRVEIRRDLSRVRVEGSVFVDGLGSSEAGYSVFHNRHTKDTSAYSRCVGKPISFAEAAVLAEDGTPLPPGRIGRLGLKSPTLTPGYWNDSLTWNRMRLGGYWLTGDLAHRDEEGNFYHLDRAPDAIRTPAGIVFSTRTEELLLAALPELGDCTVVGVAPDGVRADWDGDGVAEAYALLQLADGSAADEERSGAGADERRSGPRDDEPRPVTGVDEEWTGRVNAVLTAAGFPPVTRALRMRPDDVAKGATGKVLKRVMRDRFAAHTADVVAAEEQHV</sequence>
<evidence type="ECO:0000259" key="2">
    <source>
        <dbReference type="Pfam" id="PF00501"/>
    </source>
</evidence>
<accession>A0ABX8XYL2</accession>
<dbReference type="PANTHER" id="PTHR24096">
    <property type="entry name" value="LONG-CHAIN-FATTY-ACID--COA LIGASE"/>
    <property type="match status" value="1"/>
</dbReference>
<feature type="compositionally biased region" description="Basic and acidic residues" evidence="1">
    <location>
        <begin position="521"/>
        <end position="542"/>
    </location>
</feature>
<dbReference type="Gene3D" id="3.40.50.12780">
    <property type="entry name" value="N-terminal domain of ligase-like"/>
    <property type="match status" value="1"/>
</dbReference>
<reference evidence="3 4" key="1">
    <citation type="submission" date="2021-08" db="EMBL/GenBank/DDBJ databases">
        <authorList>
            <person name="Ping M."/>
        </authorList>
    </citation>
    <scope>NUCLEOTIDE SEQUENCE [LARGE SCALE GENOMIC DNA]</scope>
    <source>
        <strain evidence="3 4">MG28</strain>
    </source>
</reference>
<evidence type="ECO:0000313" key="4">
    <source>
        <dbReference type="Proteomes" id="UP000827138"/>
    </source>
</evidence>
<dbReference type="InterPro" id="IPR020845">
    <property type="entry name" value="AMP-binding_CS"/>
</dbReference>
<evidence type="ECO:0000313" key="3">
    <source>
        <dbReference type="EMBL" id="QYX80919.1"/>
    </source>
</evidence>
<dbReference type="Proteomes" id="UP000827138">
    <property type="component" value="Chromosome"/>
</dbReference>
<dbReference type="EMBL" id="CP080647">
    <property type="protein sequence ID" value="QYX80919.1"/>
    <property type="molecule type" value="Genomic_DNA"/>
</dbReference>
<keyword evidence="3" id="KW-0436">Ligase</keyword>
<dbReference type="CDD" id="cd04433">
    <property type="entry name" value="AFD_class_I"/>
    <property type="match status" value="1"/>
</dbReference>
<proteinExistence type="predicted"/>
<dbReference type="Pfam" id="PF00501">
    <property type="entry name" value="AMP-binding"/>
    <property type="match status" value="1"/>
</dbReference>
<protein>
    <submittedName>
        <fullName evidence="3">Long-chain fatty acid--CoA ligase</fullName>
    </submittedName>
</protein>
<name>A0ABX8XYL2_9ACTN</name>